<dbReference type="EMBL" id="JACBYV010000001">
    <property type="protein sequence ID" value="NYH73043.1"/>
    <property type="molecule type" value="Genomic_DNA"/>
</dbReference>
<keyword evidence="2" id="KW-1185">Reference proteome</keyword>
<evidence type="ECO:0000313" key="1">
    <source>
        <dbReference type="EMBL" id="NYH73043.1"/>
    </source>
</evidence>
<accession>A0A7Z0BQD3</accession>
<sequence length="452" mass="51363">MTTVKSCLNEPMLYCKNDNFWFEAEDKYLGSPADMSLSRLLSAIFLGPKFQNLSFDKNMLLRPTGTVVSPLTSEFHDQSIKFQDAWLTPPTNDDDPADLLFKNIEASIQNSDIATRYVVRFSGGLDSMGILLSLLSMVAPSKILAVTYRSLNSSCNEDIENASLMCRELKIPHMILDLLPTHIFREIEINALPILSSRYASISFYEYERRRIENVTGGNHIVFDGHGGDHVFGERIPVRVISQLLKELRPLEAIRTAKNMARMEGLNLFTTMNRKRLEQNAFDASVKRYLLEPSLLPKIEIPCSLYQERIDHLEEAVAQVAVSSVVDRYTNVHFPFVGKSMIRYGANLCIERSFDSQVRRKQYRDAIEKKWSYPIKRIQKGHVTGAYQVALRERKLQIKSLIEQGYLARRKILNTSALLTDVEASSRGVGGLNSFVMRIITAELLLKKLGQS</sequence>
<protein>
    <submittedName>
        <fullName evidence="1">Asparagine synthetase B (Glutamine-hydrolyzing)</fullName>
    </submittedName>
</protein>
<evidence type="ECO:0000313" key="2">
    <source>
        <dbReference type="Proteomes" id="UP000578688"/>
    </source>
</evidence>
<dbReference type="AlphaFoldDB" id="A0A7Z0BQD3"/>
<organism evidence="1 2">
    <name type="scientific">Phytopseudomonas flavescens</name>
    <dbReference type="NCBI Taxonomy" id="29435"/>
    <lineage>
        <taxon>Bacteria</taxon>
        <taxon>Pseudomonadati</taxon>
        <taxon>Pseudomonadota</taxon>
        <taxon>Gammaproteobacteria</taxon>
        <taxon>Pseudomonadales</taxon>
        <taxon>Pseudomonadaceae</taxon>
        <taxon>Phytopseudomonas</taxon>
    </lineage>
</organism>
<dbReference type="SUPFAM" id="SSF52402">
    <property type="entry name" value="Adenine nucleotide alpha hydrolases-like"/>
    <property type="match status" value="1"/>
</dbReference>
<dbReference type="Proteomes" id="UP000578688">
    <property type="component" value="Unassembled WGS sequence"/>
</dbReference>
<dbReference type="InterPro" id="IPR014729">
    <property type="entry name" value="Rossmann-like_a/b/a_fold"/>
</dbReference>
<dbReference type="RefSeq" id="WP_179538297.1">
    <property type="nucleotide sequence ID" value="NZ_JACBYV010000001.1"/>
</dbReference>
<name>A0A7Z0BQD3_9GAMM</name>
<dbReference type="Gene3D" id="3.40.50.620">
    <property type="entry name" value="HUPs"/>
    <property type="match status" value="1"/>
</dbReference>
<proteinExistence type="predicted"/>
<gene>
    <name evidence="1" type="ORF">FHR27_001653</name>
</gene>
<comment type="caution">
    <text evidence="1">The sequence shown here is derived from an EMBL/GenBank/DDBJ whole genome shotgun (WGS) entry which is preliminary data.</text>
</comment>
<reference evidence="1 2" key="1">
    <citation type="submission" date="2020-07" db="EMBL/GenBank/DDBJ databases">
        <title>Genomic analyses of the natural microbiome of Caenorhabditis elegans.</title>
        <authorList>
            <person name="Samuel B."/>
        </authorList>
    </citation>
    <scope>NUCLEOTIDE SEQUENCE [LARGE SCALE GENOMIC DNA]</scope>
    <source>
        <strain evidence="1 2">BIGb0408</strain>
    </source>
</reference>